<organism evidence="4 5">
    <name type="scientific">Parasponia andersonii</name>
    <name type="common">Sponia andersonii</name>
    <dbReference type="NCBI Taxonomy" id="3476"/>
    <lineage>
        <taxon>Eukaryota</taxon>
        <taxon>Viridiplantae</taxon>
        <taxon>Streptophyta</taxon>
        <taxon>Embryophyta</taxon>
        <taxon>Tracheophyta</taxon>
        <taxon>Spermatophyta</taxon>
        <taxon>Magnoliopsida</taxon>
        <taxon>eudicotyledons</taxon>
        <taxon>Gunneridae</taxon>
        <taxon>Pentapetalae</taxon>
        <taxon>rosids</taxon>
        <taxon>fabids</taxon>
        <taxon>Rosales</taxon>
        <taxon>Cannabaceae</taxon>
        <taxon>Parasponia</taxon>
    </lineage>
</organism>
<evidence type="ECO:0000256" key="2">
    <source>
        <dbReference type="ARBA" id="ARBA00023136"/>
    </source>
</evidence>
<comment type="caution">
    <text evidence="4">The sequence shown here is derived from an EMBL/GenBank/DDBJ whole genome shotgun (WGS) entry which is preliminary data.</text>
</comment>
<dbReference type="Proteomes" id="UP000237105">
    <property type="component" value="Unassembled WGS sequence"/>
</dbReference>
<evidence type="ECO:0000256" key="3">
    <source>
        <dbReference type="SAM" id="Phobius"/>
    </source>
</evidence>
<dbReference type="PANTHER" id="PTHR31234:SF65">
    <property type="entry name" value="LATE EMBRYOGENESIS ABUNDANT PROTEIN, LEA_2 SUBGROUP"/>
    <property type="match status" value="1"/>
</dbReference>
<dbReference type="GO" id="GO:0016020">
    <property type="term" value="C:membrane"/>
    <property type="evidence" value="ECO:0007669"/>
    <property type="project" value="UniProtKB-SubCell"/>
</dbReference>
<comment type="subcellular location">
    <subcellularLocation>
        <location evidence="1">Membrane</location>
    </subcellularLocation>
</comment>
<evidence type="ECO:0000313" key="5">
    <source>
        <dbReference type="Proteomes" id="UP000237105"/>
    </source>
</evidence>
<dbReference type="PANTHER" id="PTHR31234">
    <property type="entry name" value="LATE EMBRYOGENESIS ABUNDANT (LEA) HYDROXYPROLINE-RICH GLYCOPROTEIN FAMILY"/>
    <property type="match status" value="1"/>
</dbReference>
<dbReference type="OrthoDB" id="674678at2759"/>
<dbReference type="GO" id="GO:0098542">
    <property type="term" value="P:defense response to other organism"/>
    <property type="evidence" value="ECO:0007669"/>
    <property type="project" value="InterPro"/>
</dbReference>
<dbReference type="EMBL" id="JXTB01000480">
    <property type="protein sequence ID" value="PON38962.1"/>
    <property type="molecule type" value="Genomic_DNA"/>
</dbReference>
<accession>A0A2P5AQZ5</accession>
<keyword evidence="2 3" id="KW-0472">Membrane</keyword>
<dbReference type="STRING" id="3476.A0A2P5AQZ5"/>
<feature type="transmembrane region" description="Helical" evidence="3">
    <location>
        <begin position="20"/>
        <end position="45"/>
    </location>
</feature>
<dbReference type="InterPro" id="IPR044839">
    <property type="entry name" value="NDR1-like"/>
</dbReference>
<gene>
    <name evidence="4" type="ORF">PanWU01x14_308770</name>
</gene>
<evidence type="ECO:0000313" key="4">
    <source>
        <dbReference type="EMBL" id="PON38962.1"/>
    </source>
</evidence>
<keyword evidence="3" id="KW-0812">Transmembrane</keyword>
<keyword evidence="5" id="KW-1185">Reference proteome</keyword>
<name>A0A2P5AQZ5_PARAD</name>
<dbReference type="AlphaFoldDB" id="A0A2P5AQZ5"/>
<proteinExistence type="predicted"/>
<reference evidence="5" key="1">
    <citation type="submission" date="2016-06" db="EMBL/GenBank/DDBJ databases">
        <title>Parallel loss of symbiosis genes in relatives of nitrogen-fixing non-legume Parasponia.</title>
        <authorList>
            <person name="Van Velzen R."/>
            <person name="Holmer R."/>
            <person name="Bu F."/>
            <person name="Rutten L."/>
            <person name="Van Zeijl A."/>
            <person name="Liu W."/>
            <person name="Santuari L."/>
            <person name="Cao Q."/>
            <person name="Sharma T."/>
            <person name="Shen D."/>
            <person name="Roswanjaya Y."/>
            <person name="Wardhani T."/>
            <person name="Kalhor M.S."/>
            <person name="Jansen J."/>
            <person name="Van den Hoogen J."/>
            <person name="Gungor B."/>
            <person name="Hartog M."/>
            <person name="Hontelez J."/>
            <person name="Verver J."/>
            <person name="Yang W.-C."/>
            <person name="Schijlen E."/>
            <person name="Repin R."/>
            <person name="Schilthuizen M."/>
            <person name="Schranz E."/>
            <person name="Heidstra R."/>
            <person name="Miyata K."/>
            <person name="Fedorova E."/>
            <person name="Kohlen W."/>
            <person name="Bisseling T."/>
            <person name="Smit S."/>
            <person name="Geurts R."/>
        </authorList>
    </citation>
    <scope>NUCLEOTIDE SEQUENCE [LARGE SCALE GENOMIC DNA]</scope>
    <source>
        <strain evidence="5">cv. WU1-14</strain>
    </source>
</reference>
<protein>
    <submittedName>
        <fullName evidence="4">Late embryogenesis abundant protein</fullName>
    </submittedName>
</protein>
<sequence>MKSGSIPMSSTTSSRRRGLLICCGVTALILIVAASIIVTLAFTVFKPKEPEITARPAGLENIEYSLSPNVTMNVTVDMIITIDNGKNYGSFKFKNTTAYVNYRGDVVAEVPIKHSLVPARGKLNITSPADFMLGKVISNPSFSEDFLSGSLNLTSTATLHGKVGLFKVVKMRATALSTCDISVFVIDREVQSKCESKLKL</sequence>
<evidence type="ECO:0000256" key="1">
    <source>
        <dbReference type="ARBA" id="ARBA00004370"/>
    </source>
</evidence>
<keyword evidence="3" id="KW-1133">Transmembrane helix</keyword>